<feature type="compositionally biased region" description="Polar residues" evidence="2">
    <location>
        <begin position="32"/>
        <end position="42"/>
    </location>
</feature>
<dbReference type="OrthoDB" id="3176171at2759"/>
<reference evidence="5" key="2">
    <citation type="submission" date="2019-11" db="UniProtKB">
        <authorList>
            <consortium name="WormBaseParasite"/>
        </authorList>
    </citation>
    <scope>IDENTIFICATION</scope>
</reference>
<evidence type="ECO:0000313" key="5">
    <source>
        <dbReference type="WBParaSite" id="MCU_012254-RA"/>
    </source>
</evidence>
<dbReference type="EMBL" id="UXSR01006155">
    <property type="protein sequence ID" value="VDD84308.1"/>
    <property type="molecule type" value="Genomic_DNA"/>
</dbReference>
<feature type="coiled-coil region" evidence="1">
    <location>
        <begin position="94"/>
        <end position="121"/>
    </location>
</feature>
<keyword evidence="4" id="KW-1185">Reference proteome</keyword>
<dbReference type="Proteomes" id="UP000267029">
    <property type="component" value="Unassembled WGS sequence"/>
</dbReference>
<evidence type="ECO:0000256" key="2">
    <source>
        <dbReference type="SAM" id="MobiDB-lite"/>
    </source>
</evidence>
<evidence type="ECO:0000313" key="3">
    <source>
        <dbReference type="EMBL" id="VDD84308.1"/>
    </source>
</evidence>
<evidence type="ECO:0000256" key="1">
    <source>
        <dbReference type="SAM" id="Coils"/>
    </source>
</evidence>
<protein>
    <submittedName>
        <fullName evidence="5">Kinesin motor domain-containing protein</fullName>
    </submittedName>
</protein>
<dbReference type="STRING" id="53468.A0A0R3UR05"/>
<dbReference type="AlphaFoldDB" id="A0A0R3UR05"/>
<organism evidence="5">
    <name type="scientific">Mesocestoides corti</name>
    <name type="common">Flatworm</name>
    <dbReference type="NCBI Taxonomy" id="53468"/>
    <lineage>
        <taxon>Eukaryota</taxon>
        <taxon>Metazoa</taxon>
        <taxon>Spiralia</taxon>
        <taxon>Lophotrochozoa</taxon>
        <taxon>Platyhelminthes</taxon>
        <taxon>Cestoda</taxon>
        <taxon>Eucestoda</taxon>
        <taxon>Cyclophyllidea</taxon>
        <taxon>Mesocestoididae</taxon>
        <taxon>Mesocestoides</taxon>
    </lineage>
</organism>
<accession>A0A0R3UR05</accession>
<name>A0A0R3UR05_MESCO</name>
<proteinExistence type="predicted"/>
<evidence type="ECO:0000313" key="4">
    <source>
        <dbReference type="Proteomes" id="UP000267029"/>
    </source>
</evidence>
<gene>
    <name evidence="3" type="ORF">MCOS_LOCUS10311</name>
</gene>
<feature type="compositionally biased region" description="Low complexity" evidence="2">
    <location>
        <begin position="12"/>
        <end position="31"/>
    </location>
</feature>
<feature type="region of interest" description="Disordered" evidence="2">
    <location>
        <begin position="1"/>
        <end position="43"/>
    </location>
</feature>
<reference evidence="3 4" key="1">
    <citation type="submission" date="2018-10" db="EMBL/GenBank/DDBJ databases">
        <authorList>
            <consortium name="Pathogen Informatics"/>
        </authorList>
    </citation>
    <scope>NUCLEOTIDE SEQUENCE [LARGE SCALE GENOMIC DNA]</scope>
</reference>
<keyword evidence="1" id="KW-0175">Coiled coil</keyword>
<sequence>MKLELEEEAPATPSDVPSLPSTTVPTSSNTPASRPSYSNVPFTTVPAGGGVLGTIARLRVRLEEQEELLRTTCMEAETSFTDMAQLQAECQPSREEANYILQALEAELAACDREIEEIKEHLAQKSLLINVNESEVQLARDALAAQSKKYAEIVGTLIHDVYDIGECMSSQLQKPNTGNGERIETDVTVMYLYMIKMITEAKMLHLRVNQLEEGRVRNVQLLRRSKDEYAIRVRGLVVNVKSLTEKVGDSDYRIQQLQNMVNKA</sequence>
<dbReference type="WBParaSite" id="MCU_012254-RA">
    <property type="protein sequence ID" value="MCU_012254-RA"/>
    <property type="gene ID" value="MCU_012254"/>
</dbReference>